<sequence>MSVNTIQNLLERAACVEPDKVWLIDGNERYTYLEFKERVDKIAQYLTTLGYPKGSRIGIYSNKSSYQVIAILALLSTEYLFVPITRLLKPNQVKHIIDDCNISCIITDSTKIESIKAIDFKGKIISYESTDQSDVSFEEIYKFYDGDISTELHGHDNACITYSFGSLGNPRGIVIDNRALIDGARIVANYLGIRKGDVISGLLSFNLDYGLNQIFATLYRRATLVIHRFALASDFFTHIINDKITILPLMPIHITQMFDIDQHRIPQPEHFKNLHTITSSGGNVTTSMIEKIEEYFPHSKFYAMHGLTEAFRSSYLDPAQLSKRPTSIGKAIPDVELYIINEDGYECKAGETGELIHRGACIYRGYWNDPKESEKRFKSISILDNIIKPEGQLRDEIVIASGDYVKRDEDGYMYFVSRKDDMIKTRGYRVSPYEIERVIENNLSQIDSCAVFAIPNEDIEEEIVLIYSAKTELAKNEILFEMKRHLPNYMLPEQIIYRKILPFKSLHEKEIDREELKREFLLNC</sequence>
<keyword evidence="2" id="KW-0597">Phosphoprotein</keyword>
<dbReference type="InterPro" id="IPR045851">
    <property type="entry name" value="AMP-bd_C_sf"/>
</dbReference>
<protein>
    <submittedName>
        <fullName evidence="4">Acetyl-coenzyme A synthetase</fullName>
        <ecNumber evidence="4">6.2.1.1</ecNumber>
    </submittedName>
</protein>
<dbReference type="EMBL" id="FPHC01000013">
    <property type="protein sequence ID" value="SFV50696.1"/>
    <property type="molecule type" value="Genomic_DNA"/>
</dbReference>
<name>A0A1W1BAW8_9ZZZZ</name>
<dbReference type="GO" id="GO:0003987">
    <property type="term" value="F:acetate-CoA ligase activity"/>
    <property type="evidence" value="ECO:0007669"/>
    <property type="project" value="UniProtKB-EC"/>
</dbReference>
<dbReference type="SUPFAM" id="SSF56801">
    <property type="entry name" value="Acetyl-CoA synthetase-like"/>
    <property type="match status" value="1"/>
</dbReference>
<dbReference type="Gene3D" id="3.30.300.30">
    <property type="match status" value="1"/>
</dbReference>
<dbReference type="PANTHER" id="PTHR44845:SF6">
    <property type="entry name" value="BETA-ALANINE-ACTIVATING ENZYME"/>
    <property type="match status" value="1"/>
</dbReference>
<evidence type="ECO:0000313" key="4">
    <source>
        <dbReference type="EMBL" id="SFV50696.1"/>
    </source>
</evidence>
<dbReference type="PANTHER" id="PTHR44845">
    <property type="entry name" value="CARRIER DOMAIN-CONTAINING PROTEIN"/>
    <property type="match status" value="1"/>
</dbReference>
<evidence type="ECO:0000259" key="3">
    <source>
        <dbReference type="Pfam" id="PF00501"/>
    </source>
</evidence>
<dbReference type="Pfam" id="PF00501">
    <property type="entry name" value="AMP-binding"/>
    <property type="match status" value="1"/>
</dbReference>
<dbReference type="Gene3D" id="3.40.50.12780">
    <property type="entry name" value="N-terminal domain of ligase-like"/>
    <property type="match status" value="1"/>
</dbReference>
<accession>A0A1W1BAW8</accession>
<evidence type="ECO:0000256" key="1">
    <source>
        <dbReference type="ARBA" id="ARBA00022450"/>
    </source>
</evidence>
<proteinExistence type="predicted"/>
<dbReference type="EC" id="6.2.1.1" evidence="4"/>
<dbReference type="InterPro" id="IPR000873">
    <property type="entry name" value="AMP-dep_synth/lig_dom"/>
</dbReference>
<dbReference type="InterPro" id="IPR042099">
    <property type="entry name" value="ANL_N_sf"/>
</dbReference>
<dbReference type="AlphaFoldDB" id="A0A1W1BAW8"/>
<evidence type="ECO:0000256" key="2">
    <source>
        <dbReference type="ARBA" id="ARBA00022553"/>
    </source>
</evidence>
<feature type="domain" description="AMP-dependent synthetase/ligase" evidence="3">
    <location>
        <begin position="10"/>
        <end position="367"/>
    </location>
</feature>
<reference evidence="4" key="1">
    <citation type="submission" date="2016-10" db="EMBL/GenBank/DDBJ databases">
        <authorList>
            <person name="de Groot N.N."/>
        </authorList>
    </citation>
    <scope>NUCLEOTIDE SEQUENCE</scope>
</reference>
<keyword evidence="4" id="KW-0436">Ligase</keyword>
<organism evidence="4">
    <name type="scientific">hydrothermal vent metagenome</name>
    <dbReference type="NCBI Taxonomy" id="652676"/>
    <lineage>
        <taxon>unclassified sequences</taxon>
        <taxon>metagenomes</taxon>
        <taxon>ecological metagenomes</taxon>
    </lineage>
</organism>
<gene>
    <name evidence="4" type="ORF">MNB_SV-6-1829</name>
</gene>
<keyword evidence="1" id="KW-0596">Phosphopantetheine</keyword>